<feature type="domain" description="AB hydrolase-1" evidence="1">
    <location>
        <begin position="9"/>
        <end position="228"/>
    </location>
</feature>
<dbReference type="PANTHER" id="PTHR43433:SF5">
    <property type="entry name" value="AB HYDROLASE-1 DOMAIN-CONTAINING PROTEIN"/>
    <property type="match status" value="1"/>
</dbReference>
<evidence type="ECO:0000313" key="2">
    <source>
        <dbReference type="EMBL" id="KJA21623.1"/>
    </source>
</evidence>
<dbReference type="SUPFAM" id="SSF53474">
    <property type="entry name" value="alpha/beta-Hydrolases"/>
    <property type="match status" value="1"/>
</dbReference>
<organism evidence="2 3">
    <name type="scientific">Hypholoma sublateritium (strain FD-334 SS-4)</name>
    <dbReference type="NCBI Taxonomy" id="945553"/>
    <lineage>
        <taxon>Eukaryota</taxon>
        <taxon>Fungi</taxon>
        <taxon>Dikarya</taxon>
        <taxon>Basidiomycota</taxon>
        <taxon>Agaricomycotina</taxon>
        <taxon>Agaricomycetes</taxon>
        <taxon>Agaricomycetidae</taxon>
        <taxon>Agaricales</taxon>
        <taxon>Agaricineae</taxon>
        <taxon>Strophariaceae</taxon>
        <taxon>Hypholoma</taxon>
    </lineage>
</organism>
<name>A0A0D2MDN7_HYPSF</name>
<dbReference type="AlphaFoldDB" id="A0A0D2MDN7"/>
<dbReference type="Proteomes" id="UP000054270">
    <property type="component" value="Unassembled WGS sequence"/>
</dbReference>
<dbReference type="OrthoDB" id="19657at2759"/>
<protein>
    <recommendedName>
        <fullName evidence="1">AB hydrolase-1 domain-containing protein</fullName>
    </recommendedName>
</protein>
<keyword evidence="3" id="KW-1185">Reference proteome</keyword>
<proteinExistence type="predicted"/>
<dbReference type="STRING" id="945553.A0A0D2MDN7"/>
<accession>A0A0D2MDN7</accession>
<sequence length="251" mass="27627">MAEDVICLLDYLGWTGDRELTIVGISLGGMIAQELAFRIPNRICSLVLAVTTPGGPIWGNFPPLAGLLALTKLVFTPDPVKKVWTVLPMLFPLAWLGERAVTDPHAEFNGNTPDNAKAKTNYDVQAEGFLRRVAITKPQLFLGHISQMAAALTHSVSRARLAHIARTIPKIALVTGDDDHLVRPVGSERIKVAMDAGLKVDDRTRVELLRWEETGHGIHAQREGEFNELVERCMREGRALLDAGWTPTRDA</sequence>
<dbReference type="InterPro" id="IPR050471">
    <property type="entry name" value="AB_hydrolase"/>
</dbReference>
<reference evidence="3" key="1">
    <citation type="submission" date="2014-04" db="EMBL/GenBank/DDBJ databases">
        <title>Evolutionary Origins and Diversification of the Mycorrhizal Mutualists.</title>
        <authorList>
            <consortium name="DOE Joint Genome Institute"/>
            <consortium name="Mycorrhizal Genomics Consortium"/>
            <person name="Kohler A."/>
            <person name="Kuo A."/>
            <person name="Nagy L.G."/>
            <person name="Floudas D."/>
            <person name="Copeland A."/>
            <person name="Barry K.W."/>
            <person name="Cichocki N."/>
            <person name="Veneault-Fourrey C."/>
            <person name="LaButti K."/>
            <person name="Lindquist E.A."/>
            <person name="Lipzen A."/>
            <person name="Lundell T."/>
            <person name="Morin E."/>
            <person name="Murat C."/>
            <person name="Riley R."/>
            <person name="Ohm R."/>
            <person name="Sun H."/>
            <person name="Tunlid A."/>
            <person name="Henrissat B."/>
            <person name="Grigoriev I.V."/>
            <person name="Hibbett D.S."/>
            <person name="Martin F."/>
        </authorList>
    </citation>
    <scope>NUCLEOTIDE SEQUENCE [LARGE SCALE GENOMIC DNA]</scope>
    <source>
        <strain evidence="3">FD-334 SS-4</strain>
    </source>
</reference>
<dbReference type="Pfam" id="PF12697">
    <property type="entry name" value="Abhydrolase_6"/>
    <property type="match status" value="1"/>
</dbReference>
<dbReference type="InterPro" id="IPR000073">
    <property type="entry name" value="AB_hydrolase_1"/>
</dbReference>
<evidence type="ECO:0000313" key="3">
    <source>
        <dbReference type="Proteomes" id="UP000054270"/>
    </source>
</evidence>
<evidence type="ECO:0000259" key="1">
    <source>
        <dbReference type="Pfam" id="PF12697"/>
    </source>
</evidence>
<dbReference type="OMA" id="MLTFRHG"/>
<dbReference type="EMBL" id="KN817556">
    <property type="protein sequence ID" value="KJA21623.1"/>
    <property type="molecule type" value="Genomic_DNA"/>
</dbReference>
<dbReference type="Gene3D" id="3.40.50.1820">
    <property type="entry name" value="alpha/beta hydrolase"/>
    <property type="match status" value="1"/>
</dbReference>
<gene>
    <name evidence="2" type="ORF">HYPSUDRAFT_41738</name>
</gene>
<dbReference type="PANTHER" id="PTHR43433">
    <property type="entry name" value="HYDROLASE, ALPHA/BETA FOLD FAMILY PROTEIN"/>
    <property type="match status" value="1"/>
</dbReference>
<dbReference type="InterPro" id="IPR029058">
    <property type="entry name" value="AB_hydrolase_fold"/>
</dbReference>